<dbReference type="PANTHER" id="PTHR42756">
    <property type="entry name" value="TRANSCRIPTIONAL REGULATOR, MARR"/>
    <property type="match status" value="1"/>
</dbReference>
<dbReference type="PROSITE" id="PS51063">
    <property type="entry name" value="HTH_CRP_2"/>
    <property type="match status" value="1"/>
</dbReference>
<keyword evidence="3" id="KW-0804">Transcription</keyword>
<gene>
    <name evidence="6" type="primary">slyA_35</name>
    <name evidence="6" type="ORF">SDC9_125154</name>
</gene>
<dbReference type="InterPro" id="IPR036390">
    <property type="entry name" value="WH_DNA-bd_sf"/>
</dbReference>
<keyword evidence="2" id="KW-0238">DNA-binding</keyword>
<dbReference type="AlphaFoldDB" id="A0A645CMH1"/>
<dbReference type="InterPro" id="IPR011991">
    <property type="entry name" value="ArsR-like_HTH"/>
</dbReference>
<dbReference type="PROSITE" id="PS50995">
    <property type="entry name" value="HTH_MARR_2"/>
    <property type="match status" value="1"/>
</dbReference>
<evidence type="ECO:0000256" key="2">
    <source>
        <dbReference type="ARBA" id="ARBA00023125"/>
    </source>
</evidence>
<dbReference type="EMBL" id="VSSQ01028425">
    <property type="protein sequence ID" value="MPM78143.1"/>
    <property type="molecule type" value="Genomic_DNA"/>
</dbReference>
<feature type="domain" description="HTH crp-type" evidence="5">
    <location>
        <begin position="1"/>
        <end position="37"/>
    </location>
</feature>
<dbReference type="GO" id="GO:0003700">
    <property type="term" value="F:DNA-binding transcription factor activity"/>
    <property type="evidence" value="ECO:0007669"/>
    <property type="project" value="InterPro"/>
</dbReference>
<dbReference type="Pfam" id="PF12802">
    <property type="entry name" value="MarR_2"/>
    <property type="match status" value="1"/>
</dbReference>
<protein>
    <submittedName>
        <fullName evidence="6">Transcriptional regulator SlyA</fullName>
    </submittedName>
</protein>
<keyword evidence="1" id="KW-0805">Transcription regulation</keyword>
<dbReference type="Gene3D" id="1.10.10.10">
    <property type="entry name" value="Winged helix-like DNA-binding domain superfamily/Winged helix DNA-binding domain"/>
    <property type="match status" value="1"/>
</dbReference>
<evidence type="ECO:0000256" key="3">
    <source>
        <dbReference type="ARBA" id="ARBA00023163"/>
    </source>
</evidence>
<evidence type="ECO:0000259" key="5">
    <source>
        <dbReference type="PROSITE" id="PS51063"/>
    </source>
</evidence>
<accession>A0A645CMH1</accession>
<dbReference type="CDD" id="cd00090">
    <property type="entry name" value="HTH_ARSR"/>
    <property type="match status" value="1"/>
</dbReference>
<dbReference type="InterPro" id="IPR012318">
    <property type="entry name" value="HTH_CRP"/>
</dbReference>
<name>A0A645CMH1_9ZZZZ</name>
<proteinExistence type="predicted"/>
<dbReference type="InterPro" id="IPR000835">
    <property type="entry name" value="HTH_MarR-typ"/>
</dbReference>
<dbReference type="SMART" id="SM00347">
    <property type="entry name" value="HTH_MARR"/>
    <property type="match status" value="1"/>
</dbReference>
<comment type="caution">
    <text evidence="6">The sequence shown here is derived from an EMBL/GenBank/DDBJ whole genome shotgun (WGS) entry which is preliminary data.</text>
</comment>
<dbReference type="SUPFAM" id="SSF46785">
    <property type="entry name" value="Winged helix' DNA-binding domain"/>
    <property type="match status" value="1"/>
</dbReference>
<dbReference type="PANTHER" id="PTHR42756:SF1">
    <property type="entry name" value="TRANSCRIPTIONAL REPRESSOR OF EMRAB OPERON"/>
    <property type="match status" value="1"/>
</dbReference>
<evidence type="ECO:0000313" key="6">
    <source>
        <dbReference type="EMBL" id="MPM78143.1"/>
    </source>
</evidence>
<dbReference type="PRINTS" id="PR00598">
    <property type="entry name" value="HTHMARR"/>
</dbReference>
<feature type="domain" description="HTH marR-type" evidence="4">
    <location>
        <begin position="1"/>
        <end position="88"/>
    </location>
</feature>
<evidence type="ECO:0000256" key="1">
    <source>
        <dbReference type="ARBA" id="ARBA00023015"/>
    </source>
</evidence>
<evidence type="ECO:0000259" key="4">
    <source>
        <dbReference type="PROSITE" id="PS50995"/>
    </source>
</evidence>
<dbReference type="GO" id="GO:0003677">
    <property type="term" value="F:DNA binding"/>
    <property type="evidence" value="ECO:0007669"/>
    <property type="project" value="UniProtKB-KW"/>
</dbReference>
<dbReference type="InterPro" id="IPR036388">
    <property type="entry name" value="WH-like_DNA-bd_sf"/>
</dbReference>
<reference evidence="6" key="1">
    <citation type="submission" date="2019-08" db="EMBL/GenBank/DDBJ databases">
        <authorList>
            <person name="Kucharzyk K."/>
            <person name="Murdoch R.W."/>
            <person name="Higgins S."/>
            <person name="Loffler F."/>
        </authorList>
    </citation>
    <scope>NUCLEOTIDE SEQUENCE</scope>
</reference>
<sequence length="90" mass="10568">MTQSALADYLNIEQAAISKSLGKLEKKGLIERRIGMDKREKYVLLSQTAIKQYPEWSRVIAEHREQILSHLQEKEQKELTQLLNKIQRSF</sequence>
<organism evidence="6">
    <name type="scientific">bioreactor metagenome</name>
    <dbReference type="NCBI Taxonomy" id="1076179"/>
    <lineage>
        <taxon>unclassified sequences</taxon>
        <taxon>metagenomes</taxon>
        <taxon>ecological metagenomes</taxon>
    </lineage>
</organism>